<reference evidence="3" key="1">
    <citation type="journal article" date="2012" name="PLoS Genet.">
        <title>The genomes of the fungal plant pathogens Cladosporium fulvum and Dothistroma septosporum reveal adaptation to different hosts and lifestyles but also signatures of common ancestry.</title>
        <authorList>
            <person name="de Wit P.J.G.M."/>
            <person name="van der Burgt A."/>
            <person name="Oekmen B."/>
            <person name="Stergiopoulos I."/>
            <person name="Abd-Elsalam K.A."/>
            <person name="Aerts A.L."/>
            <person name="Bahkali A.H."/>
            <person name="Beenen H.G."/>
            <person name="Chettri P."/>
            <person name="Cox M.P."/>
            <person name="Datema E."/>
            <person name="de Vries R.P."/>
            <person name="Dhillon B."/>
            <person name="Ganley A.R."/>
            <person name="Griffiths S.A."/>
            <person name="Guo Y."/>
            <person name="Hamelin R.C."/>
            <person name="Henrissat B."/>
            <person name="Kabir M.S."/>
            <person name="Jashni M.K."/>
            <person name="Kema G."/>
            <person name="Klaubauf S."/>
            <person name="Lapidus A."/>
            <person name="Levasseur A."/>
            <person name="Lindquist E."/>
            <person name="Mehrabi R."/>
            <person name="Ohm R.A."/>
            <person name="Owen T.J."/>
            <person name="Salamov A."/>
            <person name="Schwelm A."/>
            <person name="Schijlen E."/>
            <person name="Sun H."/>
            <person name="van den Burg H.A."/>
            <person name="van Ham R.C.H.J."/>
            <person name="Zhang S."/>
            <person name="Goodwin S.B."/>
            <person name="Grigoriev I.V."/>
            <person name="Collemare J."/>
            <person name="Bradshaw R.E."/>
        </authorList>
    </citation>
    <scope>NUCLEOTIDE SEQUENCE [LARGE SCALE GENOMIC DNA]</scope>
    <source>
        <strain evidence="3">NZE10 / CBS 128990</strain>
    </source>
</reference>
<feature type="region of interest" description="Disordered" evidence="1">
    <location>
        <begin position="135"/>
        <end position="196"/>
    </location>
</feature>
<accession>M2WLM5</accession>
<dbReference type="EMBL" id="KB446540">
    <property type="protein sequence ID" value="EME42918.1"/>
    <property type="molecule type" value="Genomic_DNA"/>
</dbReference>
<dbReference type="AlphaFoldDB" id="M2WLM5"/>
<organism evidence="2 3">
    <name type="scientific">Dothistroma septosporum (strain NZE10 / CBS 128990)</name>
    <name type="common">Red band needle blight fungus</name>
    <name type="synonym">Mycosphaerella pini</name>
    <dbReference type="NCBI Taxonomy" id="675120"/>
    <lineage>
        <taxon>Eukaryota</taxon>
        <taxon>Fungi</taxon>
        <taxon>Dikarya</taxon>
        <taxon>Ascomycota</taxon>
        <taxon>Pezizomycotina</taxon>
        <taxon>Dothideomycetes</taxon>
        <taxon>Dothideomycetidae</taxon>
        <taxon>Mycosphaerellales</taxon>
        <taxon>Mycosphaerellaceae</taxon>
        <taxon>Dothistroma</taxon>
    </lineage>
</organism>
<reference evidence="2 3" key="2">
    <citation type="journal article" date="2012" name="PLoS Pathog.">
        <title>Diverse lifestyles and strategies of plant pathogenesis encoded in the genomes of eighteen Dothideomycetes fungi.</title>
        <authorList>
            <person name="Ohm R.A."/>
            <person name="Feau N."/>
            <person name="Henrissat B."/>
            <person name="Schoch C.L."/>
            <person name="Horwitz B.A."/>
            <person name="Barry K.W."/>
            <person name="Condon B.J."/>
            <person name="Copeland A.C."/>
            <person name="Dhillon B."/>
            <person name="Glaser F."/>
            <person name="Hesse C.N."/>
            <person name="Kosti I."/>
            <person name="LaButti K."/>
            <person name="Lindquist E.A."/>
            <person name="Lucas S."/>
            <person name="Salamov A.A."/>
            <person name="Bradshaw R.E."/>
            <person name="Ciuffetti L."/>
            <person name="Hamelin R.C."/>
            <person name="Kema G.H.J."/>
            <person name="Lawrence C."/>
            <person name="Scott J.A."/>
            <person name="Spatafora J.W."/>
            <person name="Turgeon B.G."/>
            <person name="de Wit P.J.G.M."/>
            <person name="Zhong S."/>
            <person name="Goodwin S.B."/>
            <person name="Grigoriev I.V."/>
        </authorList>
    </citation>
    <scope>NUCLEOTIDE SEQUENCE [LARGE SCALE GENOMIC DNA]</scope>
    <source>
        <strain evidence="3">NZE10 / CBS 128990</strain>
    </source>
</reference>
<gene>
    <name evidence="2" type="ORF">DOTSEDRAFT_24922</name>
</gene>
<feature type="region of interest" description="Disordered" evidence="1">
    <location>
        <begin position="1"/>
        <end position="104"/>
    </location>
</feature>
<feature type="compositionally biased region" description="Polar residues" evidence="1">
    <location>
        <begin position="29"/>
        <end position="60"/>
    </location>
</feature>
<evidence type="ECO:0000313" key="2">
    <source>
        <dbReference type="EMBL" id="EME42918.1"/>
    </source>
</evidence>
<sequence length="196" mass="21238">MSNKDLINKARARNLTTLGFDNRNDVKSDTTSSPNRHSQPTKSPTTSDSAPPTHLTTTDYATCFPSLPPSKPPASITIKPTNSVQNHTRKPFSETDYDTIDPGKDTELAEEGVLIGENDAEEGFELVPRAKKLSHGNELEGNGKPFAGQRAWDDAVREREGEEEGNGGEVGQAKAKKKGGNWFWSKEGKAEDAGGK</sequence>
<proteinExistence type="predicted"/>
<name>M2WLM5_DOTSN</name>
<keyword evidence="3" id="KW-1185">Reference proteome</keyword>
<feature type="compositionally biased region" description="Basic and acidic residues" evidence="1">
    <location>
        <begin position="186"/>
        <end position="196"/>
    </location>
</feature>
<protein>
    <submittedName>
        <fullName evidence="2">Uncharacterized protein</fullName>
    </submittedName>
</protein>
<feature type="compositionally biased region" description="Basic and acidic residues" evidence="1">
    <location>
        <begin position="151"/>
        <end position="160"/>
    </location>
</feature>
<evidence type="ECO:0000313" key="3">
    <source>
        <dbReference type="Proteomes" id="UP000016933"/>
    </source>
</evidence>
<dbReference type="HOGENOM" id="CLU_1390205_0_0_1"/>
<dbReference type="OMA" id="WFWSKEG"/>
<dbReference type="Proteomes" id="UP000016933">
    <property type="component" value="Unassembled WGS sequence"/>
</dbReference>
<evidence type="ECO:0000256" key="1">
    <source>
        <dbReference type="SAM" id="MobiDB-lite"/>
    </source>
</evidence>